<reference evidence="13 14" key="1">
    <citation type="submission" date="2015-11" db="EMBL/GenBank/DDBJ databases">
        <title>The genome of Debaryomyces fabryi.</title>
        <authorList>
            <person name="Tafer H."/>
            <person name="Lopandic K."/>
        </authorList>
    </citation>
    <scope>NUCLEOTIDE SEQUENCE [LARGE SCALE GENOMIC DNA]</scope>
    <source>
        <strain evidence="13 14">CBS 789</strain>
    </source>
</reference>
<keyword evidence="6" id="KW-0498">Mitosis</keyword>
<comment type="subcellular location">
    <subcellularLocation>
        <location evidence="2">Chromosome</location>
    </subcellularLocation>
    <subcellularLocation>
        <location evidence="1 10">Nucleus</location>
    </subcellularLocation>
</comment>
<evidence type="ECO:0000256" key="5">
    <source>
        <dbReference type="ARBA" id="ARBA00022618"/>
    </source>
</evidence>
<evidence type="ECO:0000256" key="4">
    <source>
        <dbReference type="ARBA" id="ARBA00022454"/>
    </source>
</evidence>
<dbReference type="InterPro" id="IPR036277">
    <property type="entry name" value="SMC_hinge_sf"/>
</dbReference>
<evidence type="ECO:0000256" key="1">
    <source>
        <dbReference type="ARBA" id="ARBA00004123"/>
    </source>
</evidence>
<dbReference type="Gene3D" id="3.40.50.300">
    <property type="entry name" value="P-loop containing nucleotide triphosphate hydrolases"/>
    <property type="match status" value="2"/>
</dbReference>
<feature type="domain" description="SMC hinge" evidence="12">
    <location>
        <begin position="525"/>
        <end position="643"/>
    </location>
</feature>
<accession>A0A0V1Q652</accession>
<dbReference type="InterPro" id="IPR024704">
    <property type="entry name" value="SMC"/>
</dbReference>
<dbReference type="InterPro" id="IPR027417">
    <property type="entry name" value="P-loop_NTPase"/>
</dbReference>
<dbReference type="Proteomes" id="UP000054251">
    <property type="component" value="Unassembled WGS sequence"/>
</dbReference>
<evidence type="ECO:0000256" key="6">
    <source>
        <dbReference type="ARBA" id="ARBA00022776"/>
    </source>
</evidence>
<comment type="similarity">
    <text evidence="3">Belongs to the SMC family. SMC1 subfamily.</text>
</comment>
<feature type="coiled-coil region" evidence="11">
    <location>
        <begin position="764"/>
        <end position="791"/>
    </location>
</feature>
<protein>
    <recommendedName>
        <fullName evidence="10">Structural maintenance of chromosomes protein</fullName>
    </recommendedName>
</protein>
<dbReference type="Gene3D" id="3.30.70.1620">
    <property type="match status" value="1"/>
</dbReference>
<evidence type="ECO:0000256" key="3">
    <source>
        <dbReference type="ARBA" id="ARBA00005597"/>
    </source>
</evidence>
<dbReference type="Gene3D" id="1.20.1060.20">
    <property type="match status" value="1"/>
</dbReference>
<dbReference type="GO" id="GO:0051301">
    <property type="term" value="P:cell division"/>
    <property type="evidence" value="ECO:0007669"/>
    <property type="project" value="UniProtKB-KW"/>
</dbReference>
<evidence type="ECO:0000256" key="2">
    <source>
        <dbReference type="ARBA" id="ARBA00004286"/>
    </source>
</evidence>
<dbReference type="InterPro" id="IPR028468">
    <property type="entry name" value="Smc1_ABC"/>
</dbReference>
<dbReference type="InterPro" id="IPR003395">
    <property type="entry name" value="RecF/RecN/SMC_N"/>
</dbReference>
<name>A0A0V1Q652_9ASCO</name>
<comment type="caution">
    <text evidence="13">The sequence shown here is derived from an EMBL/GenBank/DDBJ whole genome shotgun (WGS) entry which is preliminary data.</text>
</comment>
<dbReference type="PIRSF" id="PIRSF005719">
    <property type="entry name" value="SMC"/>
    <property type="match status" value="1"/>
</dbReference>
<dbReference type="GO" id="GO:0016887">
    <property type="term" value="F:ATP hydrolysis activity"/>
    <property type="evidence" value="ECO:0007669"/>
    <property type="project" value="InterPro"/>
</dbReference>
<dbReference type="SUPFAM" id="SSF75553">
    <property type="entry name" value="Smc hinge domain"/>
    <property type="match status" value="1"/>
</dbReference>
<dbReference type="CDD" id="cd03275">
    <property type="entry name" value="ABC_SMC1_euk"/>
    <property type="match status" value="2"/>
</dbReference>
<dbReference type="Pfam" id="PF02463">
    <property type="entry name" value="SMC_N"/>
    <property type="match status" value="1"/>
</dbReference>
<gene>
    <name evidence="13" type="ORF">AC631_00258</name>
</gene>
<dbReference type="RefSeq" id="XP_015470090.1">
    <property type="nucleotide sequence ID" value="XM_015609088.1"/>
</dbReference>
<feature type="coiled-coil region" evidence="11">
    <location>
        <begin position="319"/>
        <end position="367"/>
    </location>
</feature>
<feature type="coiled-coil region" evidence="11">
    <location>
        <begin position="249"/>
        <end position="276"/>
    </location>
</feature>
<keyword evidence="4" id="KW-0158">Chromosome</keyword>
<sequence length="1240" mass="141885">MGRLVGLELENFKSYRGTSSIGFGTSFFTSIIGPNGAGKSNMMDAISFVLGVKSSHLRSHNLKDLIYRGRRTNVNALDSTLEEISPDPTRASVMAIYEKDNGEILNLKRIITSTGSSEYKINDKSVTALQYSLVLKNENILIKARNFLVFQGDVEQIASQSPKDLTKLIETISGAIEYQHEYEKLKDELEKAHESSNVVFSRKRTLNSESKQYKEQLIEQETFEKKLIDKNNLIKMINLYKIYHNEKKHFQLHDELKSKNEELNLLKQKLKTEEKSYKSMMTDYSKKLLNVKSHTKKVSDFVRNIESEKRNLIPVNANKKSLVTKINASNNKIKDLKNDVKKQQKQVLSIENQLRDAKKMFNEFQEKVAASSSSSVSPESQKEYDDLRAKFLANGGSQLEEDLSLLLNEKDSIDSMITNYSNQKQNSNYRISDLESIIQSELKTKLGETSSEINDILSLKSEKVEYKNSLIKKKEQFNYQELELNSKLRDILVKLDELASQQRESNKQRKLRENVTMLKKLFPKGAVKGIVYDLVRPAQYKYEAALLTILGRNFDAIIVETTSIAYKCIEILKERRSGVCTFIPLDSVVNDSLNLNYLRSVHPSAQPGIDILEYDDSSLEQAIQYVTGDTLVVDNIEVARSIKWGSGKHLDNKMVTLDGSVIHKSGLMTGGQQHQTSNKILSWDQNEWNSLSNIKDDLTERLTKLSEEKPKELEINMVSDEISHLDDKLPLLRTQKANIERVIEDRSTEINFQLGLIKEFEASIQNKAEILKTNNEKIEALELKVKELQETVYHDFCERHGYENGIEDYENLHGSTLRIRAKERTQFLKAIDTLSNKLNFEKEKLAETESRETAMKQQLKELEENIEEVMSEKETFEDRIDNFEAELQVLQTEKNDLETELNSMLKVSRSLESNVNEFNNELSNLNKQIAGMEESILKVDIERVNILKNCKIESINLPLKDGILDSISISENADLLIKDIYEIEVDYSLLSEKLKESFNSKIEAELKARLEQIIEDIEQLTPNAKAVQRLKEVETKLKSFDKDFTKARQQENKIVEKFNAIKEKRYELFSEAFSHISGQIDFIYKELTKSSTSPLGGSAYLTLEDEEEPYNAGIKYHAMPPMKRFRDMDLLSGGEKTIAALALLFAIHSFQPSPFFVLDEVDAALDNSNVNKIANYIKKYAGPNFQFIVISLKSSLFERSDALVGIYREQRENSSKTVTLDLRDYSEEEVPIANPSVSVA</sequence>
<keyword evidence="9" id="KW-0131">Cell cycle</keyword>
<dbReference type="OrthoDB" id="5575062at2759"/>
<dbReference type="SMART" id="SM00968">
    <property type="entry name" value="SMC_hinge"/>
    <property type="match status" value="1"/>
</dbReference>
<dbReference type="InterPro" id="IPR010935">
    <property type="entry name" value="SMC_hinge"/>
</dbReference>
<dbReference type="Gene3D" id="1.20.5.340">
    <property type="match status" value="1"/>
</dbReference>
<dbReference type="GO" id="GO:0007062">
    <property type="term" value="P:sister chromatid cohesion"/>
    <property type="evidence" value="ECO:0007669"/>
    <property type="project" value="InterPro"/>
</dbReference>
<dbReference type="GO" id="GO:0007059">
    <property type="term" value="P:chromosome segregation"/>
    <property type="evidence" value="ECO:0007669"/>
    <property type="project" value="UniProtKB-ARBA"/>
</dbReference>
<dbReference type="PANTHER" id="PTHR18937">
    <property type="entry name" value="STRUCTURAL MAINTENANCE OF CHROMOSOMES SMC FAMILY MEMBER"/>
    <property type="match status" value="1"/>
</dbReference>
<feature type="coiled-coil region" evidence="11">
    <location>
        <begin position="1023"/>
        <end position="1050"/>
    </location>
</feature>
<evidence type="ECO:0000259" key="12">
    <source>
        <dbReference type="SMART" id="SM00968"/>
    </source>
</evidence>
<evidence type="ECO:0000256" key="11">
    <source>
        <dbReference type="SAM" id="Coils"/>
    </source>
</evidence>
<dbReference type="Pfam" id="PF06470">
    <property type="entry name" value="SMC_hinge"/>
    <property type="match status" value="1"/>
</dbReference>
<dbReference type="GO" id="GO:0005524">
    <property type="term" value="F:ATP binding"/>
    <property type="evidence" value="ECO:0007669"/>
    <property type="project" value="InterPro"/>
</dbReference>
<evidence type="ECO:0000313" key="14">
    <source>
        <dbReference type="Proteomes" id="UP000054251"/>
    </source>
</evidence>
<dbReference type="AlphaFoldDB" id="A0A0V1Q652"/>
<keyword evidence="8 10" id="KW-0539">Nucleus</keyword>
<dbReference type="SUPFAM" id="SSF52540">
    <property type="entry name" value="P-loop containing nucleoside triphosphate hydrolases"/>
    <property type="match status" value="1"/>
</dbReference>
<dbReference type="EMBL" id="LMYN01000003">
    <property type="protein sequence ID" value="KSA03988.1"/>
    <property type="molecule type" value="Genomic_DNA"/>
</dbReference>
<evidence type="ECO:0000256" key="7">
    <source>
        <dbReference type="ARBA" id="ARBA00023054"/>
    </source>
</evidence>
<evidence type="ECO:0000256" key="9">
    <source>
        <dbReference type="ARBA" id="ARBA00023306"/>
    </source>
</evidence>
<feature type="coiled-coil region" evidence="11">
    <location>
        <begin position="831"/>
        <end position="935"/>
    </location>
</feature>
<dbReference type="GeneID" id="26837267"/>
<dbReference type="GO" id="GO:0003677">
    <property type="term" value="F:DNA binding"/>
    <property type="evidence" value="ECO:0007669"/>
    <property type="project" value="TreeGrafter"/>
</dbReference>
<evidence type="ECO:0000256" key="10">
    <source>
        <dbReference type="PIRNR" id="PIRNR005719"/>
    </source>
</evidence>
<organism evidence="13 14">
    <name type="scientific">Debaryomyces fabryi</name>
    <dbReference type="NCBI Taxonomy" id="58627"/>
    <lineage>
        <taxon>Eukaryota</taxon>
        <taxon>Fungi</taxon>
        <taxon>Dikarya</taxon>
        <taxon>Ascomycota</taxon>
        <taxon>Saccharomycotina</taxon>
        <taxon>Pichiomycetes</taxon>
        <taxon>Debaryomycetaceae</taxon>
        <taxon>Debaryomyces</taxon>
    </lineage>
</organism>
<dbReference type="PANTHER" id="PTHR18937:SF12">
    <property type="entry name" value="STRUCTURAL MAINTENANCE OF CHROMOSOMES PROTEIN"/>
    <property type="match status" value="1"/>
</dbReference>
<keyword evidence="14" id="KW-1185">Reference proteome</keyword>
<dbReference type="GO" id="GO:0008278">
    <property type="term" value="C:cohesin complex"/>
    <property type="evidence" value="ECO:0007669"/>
    <property type="project" value="InterPro"/>
</dbReference>
<evidence type="ECO:0000313" key="13">
    <source>
        <dbReference type="EMBL" id="KSA03988.1"/>
    </source>
</evidence>
<proteinExistence type="inferred from homology"/>
<keyword evidence="5" id="KW-0132">Cell division</keyword>
<dbReference type="GO" id="GO:0005634">
    <property type="term" value="C:nucleus"/>
    <property type="evidence" value="ECO:0007669"/>
    <property type="project" value="UniProtKB-SubCell"/>
</dbReference>
<keyword evidence="7 11" id="KW-0175">Coiled coil</keyword>
<evidence type="ECO:0000256" key="8">
    <source>
        <dbReference type="ARBA" id="ARBA00023242"/>
    </source>
</evidence>